<keyword evidence="1" id="KW-0813">Transport</keyword>
<evidence type="ECO:0000313" key="6">
    <source>
        <dbReference type="Proteomes" id="UP000078148"/>
    </source>
</evidence>
<dbReference type="RefSeq" id="WP_060532867.1">
    <property type="nucleotide sequence ID" value="NZ_CP013023.1"/>
</dbReference>
<dbReference type="InterPro" id="IPR008995">
    <property type="entry name" value="Mo/tungstate-bd_C_term_dom"/>
</dbReference>
<dbReference type="PROSITE" id="PS50893">
    <property type="entry name" value="ABC_TRANSPORTER_2"/>
    <property type="match status" value="1"/>
</dbReference>
<dbReference type="OrthoDB" id="9790614at2"/>
<dbReference type="InterPro" id="IPR013611">
    <property type="entry name" value="Transp-assoc_OB_typ2"/>
</dbReference>
<gene>
    <name evidence="5" type="ORF">AR543_06585</name>
</gene>
<dbReference type="InterPro" id="IPR012340">
    <property type="entry name" value="NA-bd_OB-fold"/>
</dbReference>
<dbReference type="SUPFAM" id="SSF52540">
    <property type="entry name" value="P-loop containing nucleoside triphosphate hydrolases"/>
    <property type="match status" value="1"/>
</dbReference>
<dbReference type="SMART" id="SM00382">
    <property type="entry name" value="AAA"/>
    <property type="match status" value="1"/>
</dbReference>
<dbReference type="KEGG" id="pbv:AR543_06585"/>
<dbReference type="GO" id="GO:0140359">
    <property type="term" value="F:ABC-type transporter activity"/>
    <property type="evidence" value="ECO:0007669"/>
    <property type="project" value="UniProtKB-ARBA"/>
</dbReference>
<keyword evidence="3" id="KW-0067">ATP-binding</keyword>
<evidence type="ECO:0000256" key="2">
    <source>
        <dbReference type="ARBA" id="ARBA00022741"/>
    </source>
</evidence>
<keyword evidence="2" id="KW-0547">Nucleotide-binding</keyword>
<dbReference type="SUPFAM" id="SSF50331">
    <property type="entry name" value="MOP-like"/>
    <property type="match status" value="1"/>
</dbReference>
<dbReference type="Gene3D" id="2.40.50.100">
    <property type="match status" value="1"/>
</dbReference>
<dbReference type="InterPro" id="IPR003593">
    <property type="entry name" value="AAA+_ATPase"/>
</dbReference>
<reference evidence="6" key="1">
    <citation type="submission" date="2015-10" db="EMBL/GenBank/DDBJ databases">
        <title>Genome of Paenibacillus bovis sp. nov.</title>
        <authorList>
            <person name="Wu Z."/>
            <person name="Gao C."/>
            <person name="Liu Z."/>
            <person name="Zheng H."/>
        </authorList>
    </citation>
    <scope>NUCLEOTIDE SEQUENCE [LARGE SCALE GENOMIC DNA]</scope>
    <source>
        <strain evidence="6">BD3526</strain>
    </source>
</reference>
<name>A0A172ZEJ6_9BACL</name>
<keyword evidence="6" id="KW-1185">Reference proteome</keyword>
<proteinExistence type="predicted"/>
<dbReference type="EMBL" id="CP013023">
    <property type="protein sequence ID" value="ANF95697.1"/>
    <property type="molecule type" value="Genomic_DNA"/>
</dbReference>
<dbReference type="GO" id="GO:0055052">
    <property type="term" value="C:ATP-binding cassette (ABC) transporter complex, substrate-binding subunit-containing"/>
    <property type="evidence" value="ECO:0007669"/>
    <property type="project" value="TreeGrafter"/>
</dbReference>
<dbReference type="PROSITE" id="PS00211">
    <property type="entry name" value="ABC_TRANSPORTER_1"/>
    <property type="match status" value="1"/>
</dbReference>
<accession>A0A172ZEJ6</accession>
<dbReference type="InterPro" id="IPR047641">
    <property type="entry name" value="ABC_transpr_MalK/UgpC-like"/>
</dbReference>
<dbReference type="AlphaFoldDB" id="A0A172ZEJ6"/>
<dbReference type="GO" id="GO:0016887">
    <property type="term" value="F:ATP hydrolysis activity"/>
    <property type="evidence" value="ECO:0007669"/>
    <property type="project" value="InterPro"/>
</dbReference>
<evidence type="ECO:0000256" key="3">
    <source>
        <dbReference type="ARBA" id="ARBA00022840"/>
    </source>
</evidence>
<dbReference type="PANTHER" id="PTHR43875:SF1">
    <property type="entry name" value="OSMOPROTECTIVE COMPOUNDS UPTAKE ATP-BINDING PROTEIN GGTA"/>
    <property type="match status" value="1"/>
</dbReference>
<dbReference type="InterPro" id="IPR027417">
    <property type="entry name" value="P-loop_NTPase"/>
</dbReference>
<dbReference type="InterPro" id="IPR017871">
    <property type="entry name" value="ABC_transporter-like_CS"/>
</dbReference>
<dbReference type="InterPro" id="IPR003439">
    <property type="entry name" value="ABC_transporter-like_ATP-bd"/>
</dbReference>
<dbReference type="STRING" id="1616788.AR543_06585"/>
<protein>
    <submittedName>
        <fullName evidence="5">ABC transporter</fullName>
    </submittedName>
</protein>
<dbReference type="Gene3D" id="2.40.50.140">
    <property type="entry name" value="Nucleic acid-binding proteins"/>
    <property type="match status" value="1"/>
</dbReference>
<dbReference type="PANTHER" id="PTHR43875">
    <property type="entry name" value="MALTODEXTRIN IMPORT ATP-BINDING PROTEIN MSMX"/>
    <property type="match status" value="1"/>
</dbReference>
<evidence type="ECO:0000313" key="5">
    <source>
        <dbReference type="EMBL" id="ANF95697.1"/>
    </source>
</evidence>
<feature type="domain" description="ABC transporter" evidence="4">
    <location>
        <begin position="4"/>
        <end position="240"/>
    </location>
</feature>
<evidence type="ECO:0000259" key="4">
    <source>
        <dbReference type="PROSITE" id="PS50893"/>
    </source>
</evidence>
<dbReference type="GO" id="GO:0005524">
    <property type="term" value="F:ATP binding"/>
    <property type="evidence" value="ECO:0007669"/>
    <property type="project" value="UniProtKB-KW"/>
</dbReference>
<dbReference type="Proteomes" id="UP000078148">
    <property type="component" value="Chromosome"/>
</dbReference>
<reference evidence="5 6" key="2">
    <citation type="journal article" date="2016" name="Int. J. Syst. Evol. Microbiol.">
        <title>Paenibacillus bovis sp. nov., isolated from raw yak (Bos grunniens) milk.</title>
        <authorList>
            <person name="Gao C."/>
            <person name="Han J."/>
            <person name="Liu Z."/>
            <person name="Xu X."/>
            <person name="Hang F."/>
            <person name="Wu Z."/>
        </authorList>
    </citation>
    <scope>NUCLEOTIDE SEQUENCE [LARGE SCALE GENOMIC DNA]</scope>
    <source>
        <strain evidence="5 6">BD3526</strain>
    </source>
</reference>
<dbReference type="Gene3D" id="3.40.50.300">
    <property type="entry name" value="P-loop containing nucleotide triphosphate hydrolases"/>
    <property type="match status" value="1"/>
</dbReference>
<sequence length="380" mass="41806">MNAIELQGIQVNMGRKPILKGIDLTIEQGDFMTFLGPSGCGKTTLLRTIAGLQKADGGTIVLNGKEVANGETAYHMDPAKRGLSLVFQSYALWPHMSVYENVAFGLQVRRQSKAEIREKVTAALTKVRIADLAERYPGELSGGQQQRVAIARAIVTEPEVLLLDEPLSNLDARLRVEMRAELKRLHRELGATIIYVTHDQQEALTLSTRIAVFFEGEIVQLDRPQTLYQRPATLQVADFFGNGGMDTNHLPAELIAADGGRIYLSSPVCSFPLEGITLTETMPVILTIKPEHIQLHRSYAPQSVPCVVEAVFPAGAETLVKLMTDGSELSARVLGDAEYSCGETVYITLNPEHMNLYNRDSGILLDRVRPSVPAREMIRA</sequence>
<dbReference type="Pfam" id="PF00005">
    <property type="entry name" value="ABC_tran"/>
    <property type="match status" value="1"/>
</dbReference>
<evidence type="ECO:0000256" key="1">
    <source>
        <dbReference type="ARBA" id="ARBA00022448"/>
    </source>
</evidence>
<organism evidence="5 6">
    <name type="scientific">Paenibacillus bovis</name>
    <dbReference type="NCBI Taxonomy" id="1616788"/>
    <lineage>
        <taxon>Bacteria</taxon>
        <taxon>Bacillati</taxon>
        <taxon>Bacillota</taxon>
        <taxon>Bacilli</taxon>
        <taxon>Bacillales</taxon>
        <taxon>Paenibacillaceae</taxon>
        <taxon>Paenibacillus</taxon>
    </lineage>
</organism>
<dbReference type="FunFam" id="3.40.50.300:FF:000042">
    <property type="entry name" value="Maltose/maltodextrin ABC transporter, ATP-binding protein"/>
    <property type="match status" value="1"/>
</dbReference>
<dbReference type="Pfam" id="PF08402">
    <property type="entry name" value="TOBE_2"/>
    <property type="match status" value="1"/>
</dbReference>